<gene>
    <name evidence="1" type="ORF">NM688_g5622</name>
</gene>
<evidence type="ECO:0000313" key="1">
    <source>
        <dbReference type="EMBL" id="KAJ3545464.1"/>
    </source>
</evidence>
<protein>
    <submittedName>
        <fullName evidence="1">Uncharacterized protein</fullName>
    </submittedName>
</protein>
<dbReference type="EMBL" id="JANHOG010001056">
    <property type="protein sequence ID" value="KAJ3545464.1"/>
    <property type="molecule type" value="Genomic_DNA"/>
</dbReference>
<name>A0ACC1SSB6_9APHY</name>
<comment type="caution">
    <text evidence="1">The sequence shown here is derived from an EMBL/GenBank/DDBJ whole genome shotgun (WGS) entry which is preliminary data.</text>
</comment>
<proteinExistence type="predicted"/>
<keyword evidence="2" id="KW-1185">Reference proteome</keyword>
<dbReference type="Proteomes" id="UP001148662">
    <property type="component" value="Unassembled WGS sequence"/>
</dbReference>
<sequence length="1088" mass="121810">MILPELMKVFPVVEVVGIATTFANAVIATKGKIVIWKLIMYLQIVRGFLFDIPQARALLVESVVMWIKPHFGRFDEYLHTQPGDTEDARNAARIGWLESIRLSVTVVAVMLDKLQQNLVNPAIVGDRMLLRQEQDNVELVLSLFPNLLESYLEYQHPANLKAISTVNTPTTTVSATPVTFPESYPFSLLSNLPKSVIDWSNSNEAKTVYNAGLGETAIVILALALSSTRKHFLNFLDGVYEIEGREHLTALLLRLFKVASSILSNDAFPTNWLNVNILAHKVLLKIMDPIASLMERDFIPTEQSDFAFDQVLWREGFGVLLKLLSSEQLVIEEFSPQKRRAVWRLAGDIRGEGAGILLRLWNALGWQVADSANSNAITRLGNYQIALSPLVGQVVNLCLSIHDQLRNNAVQILYCMIVSEFHVSGHFDDIENELVGTLDTLFMSDSKGDDISRAFFIGQLRHLFETSDVDPELRSRLTSFLNSVDGFLDLLLSVRALPEGEEFADDRVIATLRLMNFIRRIGRDEIYIKYVHQLVNMHLQSQNYVEAALTLKLHADLHDWDLHSFAPPMEDLGLPQQSQFHRKETLCLLILDYLGKGKAWESALEVCKDLAFQHAEVTFNYARLAEILRHQAALLEHIVTDQRYYSDYFRVAFYGNFPVGIRNKHFVYRGYEWEKFGAFCERMLNKHPGAQLLKTMGDPPVDIRFGSDQYIQCTALVPEPDRELPIFTNPEVPPQIRNYYEHSAINLFSYSRSAPKPAPDGAEELWIEKTYLTTEETFPTVLRRSEVVDFTTMEISPVESALQEVQQRTRELQGLSQKYATLAQTSSVVPTTPLSMTLNSAVDAPRDTGVAAFRQAFLSGDYVARFPERAEQVEKLRAAIDDQVRVLDSCLKLHGQLCPPEMDAFHNTLLSFFRKNFQEEIQRLAVGSLSLDSSLAMRSKQLASSQNASLPEQRSADHNGPSARPQFTIAPLDLGHSLTSPSVSTRSTRENGQPSPEALMSAKQTPLQKGLAHLARHGFNGVASGPRDSGDGELSEESPRDSFVNGTVPLVANLSGPGSVTTSTMGSIGSLRGRISRFGSLNFGRRDG</sequence>
<evidence type="ECO:0000313" key="2">
    <source>
        <dbReference type="Proteomes" id="UP001148662"/>
    </source>
</evidence>
<reference evidence="1" key="1">
    <citation type="submission" date="2022-07" db="EMBL/GenBank/DDBJ databases">
        <title>Genome Sequence of Phlebia brevispora.</title>
        <authorList>
            <person name="Buettner E."/>
        </authorList>
    </citation>
    <scope>NUCLEOTIDE SEQUENCE</scope>
    <source>
        <strain evidence="1">MPL23</strain>
    </source>
</reference>
<organism evidence="1 2">
    <name type="scientific">Phlebia brevispora</name>
    <dbReference type="NCBI Taxonomy" id="194682"/>
    <lineage>
        <taxon>Eukaryota</taxon>
        <taxon>Fungi</taxon>
        <taxon>Dikarya</taxon>
        <taxon>Basidiomycota</taxon>
        <taxon>Agaricomycotina</taxon>
        <taxon>Agaricomycetes</taxon>
        <taxon>Polyporales</taxon>
        <taxon>Meruliaceae</taxon>
        <taxon>Phlebia</taxon>
    </lineage>
</organism>
<accession>A0ACC1SSB6</accession>